<sequence>MFSKWICTGLITISLLWISGCGMPSTPMDLIKSPSSEVNIQKDNFSAILQNLLPKGARLLAPDGGNTGSGILFGDVDGDGIDEAMVVYEENVTKDKMLKAALLKQHNEEWRIIWDAKGFGYGLDYAGLSDVTNDGRPEIILGWSLGAGENGLDIYEWNNDTLKLWTKKGYQGQLDLDKIAKKM</sequence>
<gene>
    <name evidence="1" type="ORF">GC097_06335</name>
</gene>
<protein>
    <recommendedName>
        <fullName evidence="3">VCBS repeat-containing protein</fullName>
    </recommendedName>
</protein>
<evidence type="ECO:0000313" key="2">
    <source>
        <dbReference type="Proteomes" id="UP000618579"/>
    </source>
</evidence>
<dbReference type="EMBL" id="WHNZ01000015">
    <property type="protein sequence ID" value="NOU99627.1"/>
    <property type="molecule type" value="Genomic_DNA"/>
</dbReference>
<name>A0ABX1ZL19_9BACL</name>
<proteinExistence type="predicted"/>
<evidence type="ECO:0008006" key="3">
    <source>
        <dbReference type="Google" id="ProtNLM"/>
    </source>
</evidence>
<keyword evidence="2" id="KW-1185">Reference proteome</keyword>
<evidence type="ECO:0000313" key="1">
    <source>
        <dbReference type="EMBL" id="NOU99627.1"/>
    </source>
</evidence>
<reference evidence="1 2" key="1">
    <citation type="submission" date="2019-10" db="EMBL/GenBank/DDBJ databases">
        <title>Description of Paenibacillus pedi sp. nov.</title>
        <authorList>
            <person name="Carlier A."/>
            <person name="Qi S."/>
        </authorList>
    </citation>
    <scope>NUCLEOTIDE SEQUENCE [LARGE SCALE GENOMIC DNA]</scope>
    <source>
        <strain evidence="1 2">LMG 31457</strain>
    </source>
</reference>
<dbReference type="InterPro" id="IPR028994">
    <property type="entry name" value="Integrin_alpha_N"/>
</dbReference>
<dbReference type="Proteomes" id="UP000618579">
    <property type="component" value="Unassembled WGS sequence"/>
</dbReference>
<organism evidence="1 2">
    <name type="scientific">Paenibacillus planticolens</name>
    <dbReference type="NCBI Taxonomy" id="2654976"/>
    <lineage>
        <taxon>Bacteria</taxon>
        <taxon>Bacillati</taxon>
        <taxon>Bacillota</taxon>
        <taxon>Bacilli</taxon>
        <taxon>Bacillales</taxon>
        <taxon>Paenibacillaceae</taxon>
        <taxon>Paenibacillus</taxon>
    </lineage>
</organism>
<comment type="caution">
    <text evidence="1">The sequence shown here is derived from an EMBL/GenBank/DDBJ whole genome shotgun (WGS) entry which is preliminary data.</text>
</comment>
<dbReference type="PROSITE" id="PS51257">
    <property type="entry name" value="PROKAR_LIPOPROTEIN"/>
    <property type="match status" value="1"/>
</dbReference>
<dbReference type="SUPFAM" id="SSF69318">
    <property type="entry name" value="Integrin alpha N-terminal domain"/>
    <property type="match status" value="1"/>
</dbReference>
<accession>A0ABX1ZL19</accession>